<feature type="domain" description="Endonuclease GajA/Old nuclease/RecF-like AAA" evidence="2">
    <location>
        <begin position="1"/>
        <end position="69"/>
    </location>
</feature>
<dbReference type="InterPro" id="IPR027417">
    <property type="entry name" value="P-loop_NTPase"/>
</dbReference>
<evidence type="ECO:0000259" key="2">
    <source>
        <dbReference type="Pfam" id="PF13175"/>
    </source>
</evidence>
<dbReference type="InterPro" id="IPR041685">
    <property type="entry name" value="AAA_GajA/Old/RecF-like"/>
</dbReference>
<dbReference type="Proteomes" id="UP001299608">
    <property type="component" value="Unassembled WGS sequence"/>
</dbReference>
<gene>
    <name evidence="3" type="ORF">L0N08_16920</name>
</gene>
<dbReference type="PANTHER" id="PTHR43581:SF2">
    <property type="entry name" value="EXCINUCLEASE ATPASE SUBUNIT"/>
    <property type="match status" value="1"/>
</dbReference>
<dbReference type="InterPro" id="IPR014592">
    <property type="entry name" value="P-loop_UCP034888"/>
</dbReference>
<dbReference type="PANTHER" id="PTHR43581">
    <property type="entry name" value="ATP/GTP PHOSPHATASE"/>
    <property type="match status" value="1"/>
</dbReference>
<comment type="caution">
    <text evidence="3">The sequence shown here is derived from an EMBL/GenBank/DDBJ whole genome shotgun (WGS) entry which is preliminary data.</text>
</comment>
<dbReference type="Pfam" id="PF13175">
    <property type="entry name" value="AAA_15"/>
    <property type="match status" value="2"/>
</dbReference>
<dbReference type="InterPro" id="IPR051396">
    <property type="entry name" value="Bact_Antivir_Def_Nuclease"/>
</dbReference>
<evidence type="ECO:0000259" key="1">
    <source>
        <dbReference type="Pfam" id="PF12476"/>
    </source>
</evidence>
<dbReference type="PIRSF" id="PIRSF034888">
    <property type="entry name" value="P-loop_UCP034888"/>
    <property type="match status" value="1"/>
</dbReference>
<dbReference type="AlphaFoldDB" id="A0AAW5BSC9"/>
<evidence type="ECO:0000313" key="4">
    <source>
        <dbReference type="Proteomes" id="UP001299608"/>
    </source>
</evidence>
<proteinExistence type="predicted"/>
<dbReference type="Gene3D" id="3.40.50.300">
    <property type="entry name" value="P-loop containing nucleotide triphosphate hydrolases"/>
    <property type="match status" value="1"/>
</dbReference>
<evidence type="ECO:0000313" key="3">
    <source>
        <dbReference type="EMBL" id="MCG4747111.1"/>
    </source>
</evidence>
<reference evidence="3" key="1">
    <citation type="submission" date="2022-01" db="EMBL/GenBank/DDBJ databases">
        <title>Collection of gut derived symbiotic bacterial strains cultured from healthy donors.</title>
        <authorList>
            <person name="Lin H."/>
            <person name="Kohout C."/>
            <person name="Waligurski E."/>
            <person name="Pamer E.G."/>
        </authorList>
    </citation>
    <scope>NUCLEOTIDE SEQUENCE</scope>
    <source>
        <strain evidence="3">DFI.6.55</strain>
    </source>
</reference>
<feature type="domain" description="Endonuclease GajA/Old nuclease/RecF-like AAA" evidence="2">
    <location>
        <begin position="228"/>
        <end position="299"/>
    </location>
</feature>
<dbReference type="Pfam" id="PF12476">
    <property type="entry name" value="DUF3696"/>
    <property type="match status" value="1"/>
</dbReference>
<dbReference type="RefSeq" id="WP_238053693.1">
    <property type="nucleotide sequence ID" value="NZ_JAKNGE010000021.1"/>
</dbReference>
<dbReference type="InterPro" id="IPR022532">
    <property type="entry name" value="DUF3696"/>
</dbReference>
<accession>A0AAW5BSC9</accession>
<sequence>MIDKLKLTNFKCFKEETIHFKPMTILTGANAAGKSSVIQAFLLMQHSNEWMKNKGEKWQEESIDINQVFGFPVGAPNALVSQNPTEDGDFDFAFEMWEAGEGYRFQYIIDKTSPLDLKINKGMTFSDRSFQYLNAEGVGPRMVNQAGQKNGIVYNGENATYLMDMADKTNRGIADVMAGEAMDNQKFSFHVERWMSAILGEMQLDFHTDYNKAITELWIKNSLVDIGVVPTLTGFGISYVLPIVVAGLWASGETQSLLMVENPEAHLHPYAQSNMGKFLALLAYCGVQVVVETHSEHIIDGARCQMTKLGSSSQMLVDFMQQSESGIKTYAISVSSGGELDKWPKGFFDQKQQDLREIMMLRRKNAHDR</sequence>
<dbReference type="EMBL" id="JAKNGE010000021">
    <property type="protein sequence ID" value="MCG4747111.1"/>
    <property type="molecule type" value="Genomic_DNA"/>
</dbReference>
<feature type="domain" description="DUF3696" evidence="1">
    <location>
        <begin position="321"/>
        <end position="357"/>
    </location>
</feature>
<name>A0AAW5BSC9_9FIRM</name>
<dbReference type="SUPFAM" id="SSF52540">
    <property type="entry name" value="P-loop containing nucleoside triphosphate hydrolases"/>
    <property type="match status" value="1"/>
</dbReference>
<organism evidence="3 4">
    <name type="scientific">Enterocloster aldenensis</name>
    <dbReference type="NCBI Taxonomy" id="358742"/>
    <lineage>
        <taxon>Bacteria</taxon>
        <taxon>Bacillati</taxon>
        <taxon>Bacillota</taxon>
        <taxon>Clostridia</taxon>
        <taxon>Lachnospirales</taxon>
        <taxon>Lachnospiraceae</taxon>
        <taxon>Enterocloster</taxon>
    </lineage>
</organism>
<protein>
    <submittedName>
        <fullName evidence="3">DUF3696 domain-containing protein</fullName>
    </submittedName>
</protein>